<name>A0A1J4TYV2_9BACT</name>
<feature type="binding site" evidence="5">
    <location>
        <position position="128"/>
    </location>
    <ligand>
        <name>ATP</name>
        <dbReference type="ChEBI" id="CHEBI:30616"/>
    </ligand>
</feature>
<dbReference type="STRING" id="1805209.AUJ73_00285"/>
<sequence length="194" mass="22380">MYLIVYGPEGSGKGTQAELLSEKLKIPVYTSGDLVRESANKDKGLIGNICRNALSRGIYVPDNQMFVLWGSKLESKDAKKGFILDGFPRNLNQANFLFEKLDRNAIKINKVIYLHLTDKEAKVRLIKRCRKLFEGSNLSHDTPERINQRLETYRKLEKELLEFFHRRKILLEINGSDTVEDINKNIIKNLNLNE</sequence>
<keyword evidence="4 5" id="KW-0418">Kinase</keyword>
<feature type="binding site" evidence="5">
    <location>
        <position position="93"/>
    </location>
    <ligand>
        <name>AMP</name>
        <dbReference type="ChEBI" id="CHEBI:456215"/>
    </ligand>
</feature>
<dbReference type="GO" id="GO:0005524">
    <property type="term" value="F:ATP binding"/>
    <property type="evidence" value="ECO:0007669"/>
    <property type="project" value="UniProtKB-UniRule"/>
</dbReference>
<comment type="subunit">
    <text evidence="5 7">Monomer.</text>
</comment>
<comment type="subcellular location">
    <subcellularLocation>
        <location evidence="5 7">Cytoplasm</location>
    </subcellularLocation>
</comment>
<gene>
    <name evidence="5" type="primary">adk</name>
    <name evidence="8" type="ORF">AUJ73_00285</name>
</gene>
<comment type="catalytic activity">
    <reaction evidence="5 7">
        <text>AMP + ATP = 2 ADP</text>
        <dbReference type="Rhea" id="RHEA:12973"/>
        <dbReference type="ChEBI" id="CHEBI:30616"/>
        <dbReference type="ChEBI" id="CHEBI:456215"/>
        <dbReference type="ChEBI" id="CHEBI:456216"/>
        <dbReference type="EC" id="2.7.4.3"/>
    </reaction>
</comment>
<feature type="binding site" evidence="5">
    <location>
        <position position="149"/>
    </location>
    <ligand>
        <name>AMP</name>
        <dbReference type="ChEBI" id="CHEBI:456215"/>
    </ligand>
</feature>
<accession>A0A1J4TYV2</accession>
<feature type="binding site" evidence="5">
    <location>
        <position position="36"/>
    </location>
    <ligand>
        <name>AMP</name>
        <dbReference type="ChEBI" id="CHEBI:456215"/>
    </ligand>
</feature>
<dbReference type="AlphaFoldDB" id="A0A1J4TYV2"/>
<comment type="function">
    <text evidence="5">Catalyzes the reversible transfer of the terminal phosphate group between ATP and AMP. Plays an important role in cellular energy homeostasis and in adenine nucleotide metabolism.</text>
</comment>
<comment type="pathway">
    <text evidence="5">Purine metabolism; AMP biosynthesis via salvage pathway; AMP from ADP: step 1/1.</text>
</comment>
<dbReference type="HAMAP" id="MF_00235">
    <property type="entry name" value="Adenylate_kinase_Adk"/>
    <property type="match status" value="1"/>
</dbReference>
<evidence type="ECO:0000256" key="1">
    <source>
        <dbReference type="ARBA" id="ARBA00022679"/>
    </source>
</evidence>
<evidence type="ECO:0000313" key="9">
    <source>
        <dbReference type="Proteomes" id="UP000183120"/>
    </source>
</evidence>
<reference evidence="8 9" key="1">
    <citation type="journal article" date="2016" name="Environ. Microbiol.">
        <title>Genomic resolution of a cold subsurface aquifer community provides metabolic insights for novel microbes adapted to high CO concentrations.</title>
        <authorList>
            <person name="Probst A.J."/>
            <person name="Castelle C.J."/>
            <person name="Singh A."/>
            <person name="Brown C.T."/>
            <person name="Anantharaman K."/>
            <person name="Sharon I."/>
            <person name="Hug L.A."/>
            <person name="Burstein D."/>
            <person name="Emerson J.B."/>
            <person name="Thomas B.C."/>
            <person name="Banfield J.F."/>
        </authorList>
    </citation>
    <scope>NUCLEOTIDE SEQUENCE [LARGE SCALE GENOMIC DNA]</scope>
    <source>
        <strain evidence="8">CG1_02_37_22</strain>
    </source>
</reference>
<dbReference type="GO" id="GO:0005737">
    <property type="term" value="C:cytoplasm"/>
    <property type="evidence" value="ECO:0007669"/>
    <property type="project" value="UniProtKB-SubCell"/>
</dbReference>
<comment type="domain">
    <text evidence="5">Consists of three domains, a large central CORE domain and two small peripheral domains, NMPbind and LID, which undergo movements during catalysis. The LID domain closes over the site of phosphoryl transfer upon ATP binding. Assembling and dissambling the active center during each catalytic cycle provides an effective means to prevent ATP hydrolysis.</text>
</comment>
<protein>
    <recommendedName>
        <fullName evidence="5 7">Adenylate kinase</fullName>
        <shortName evidence="5">AK</shortName>
        <ecNumber evidence="5 7">2.7.4.3</ecNumber>
    </recommendedName>
    <alternativeName>
        <fullName evidence="5">ATP-AMP transphosphorylase</fullName>
    </alternativeName>
    <alternativeName>
        <fullName evidence="5">ATP:AMP phosphotransferase</fullName>
    </alternativeName>
    <alternativeName>
        <fullName evidence="5">Adenylate monophosphate kinase</fullName>
    </alternativeName>
</protein>
<evidence type="ECO:0000256" key="6">
    <source>
        <dbReference type="RuleBase" id="RU003330"/>
    </source>
</evidence>
<dbReference type="CDD" id="cd01428">
    <property type="entry name" value="ADK"/>
    <property type="match status" value="1"/>
</dbReference>
<dbReference type="Proteomes" id="UP000183120">
    <property type="component" value="Unassembled WGS sequence"/>
</dbReference>
<evidence type="ECO:0000256" key="2">
    <source>
        <dbReference type="ARBA" id="ARBA00022727"/>
    </source>
</evidence>
<feature type="binding site" evidence="5">
    <location>
        <begin position="10"/>
        <end position="15"/>
    </location>
    <ligand>
        <name>ATP</name>
        <dbReference type="ChEBI" id="CHEBI:30616"/>
    </ligand>
</feature>
<keyword evidence="3 5" id="KW-0547">Nucleotide-binding</keyword>
<dbReference type="Gene3D" id="3.40.50.300">
    <property type="entry name" value="P-loop containing nucleotide triphosphate hydrolases"/>
    <property type="match status" value="1"/>
</dbReference>
<dbReference type="UniPathway" id="UPA00588">
    <property type="reaction ID" value="UER00649"/>
</dbReference>
<feature type="binding site" evidence="5">
    <location>
        <begin position="58"/>
        <end position="60"/>
    </location>
    <ligand>
        <name>AMP</name>
        <dbReference type="ChEBI" id="CHEBI:456215"/>
    </ligand>
</feature>
<evidence type="ECO:0000256" key="3">
    <source>
        <dbReference type="ARBA" id="ARBA00022741"/>
    </source>
</evidence>
<comment type="caution">
    <text evidence="8">The sequence shown here is derived from an EMBL/GenBank/DDBJ whole genome shotgun (WGS) entry which is preliminary data.</text>
</comment>
<dbReference type="InterPro" id="IPR027417">
    <property type="entry name" value="P-loop_NTPase"/>
</dbReference>
<dbReference type="EC" id="2.7.4.3" evidence="5 7"/>
<dbReference type="PRINTS" id="PR00094">
    <property type="entry name" value="ADENYLTKNASE"/>
</dbReference>
<dbReference type="GO" id="GO:0004017">
    <property type="term" value="F:AMP kinase activity"/>
    <property type="evidence" value="ECO:0007669"/>
    <property type="project" value="UniProtKB-UniRule"/>
</dbReference>
<comment type="similarity">
    <text evidence="5 6">Belongs to the adenylate kinase family.</text>
</comment>
<keyword evidence="5 7" id="KW-0067">ATP-binding</keyword>
<dbReference type="InterPro" id="IPR033690">
    <property type="entry name" value="Adenylat_kinase_CS"/>
</dbReference>
<dbReference type="PROSITE" id="PS00113">
    <property type="entry name" value="ADENYLATE_KINASE"/>
    <property type="match status" value="1"/>
</dbReference>
<proteinExistence type="inferred from homology"/>
<feature type="binding site" evidence="5">
    <location>
        <position position="177"/>
    </location>
    <ligand>
        <name>ATP</name>
        <dbReference type="ChEBI" id="CHEBI:30616"/>
    </ligand>
</feature>
<evidence type="ECO:0000256" key="4">
    <source>
        <dbReference type="ARBA" id="ARBA00022777"/>
    </source>
</evidence>
<evidence type="ECO:0000256" key="5">
    <source>
        <dbReference type="HAMAP-Rule" id="MF_00235"/>
    </source>
</evidence>
<evidence type="ECO:0000256" key="7">
    <source>
        <dbReference type="RuleBase" id="RU003331"/>
    </source>
</evidence>
<evidence type="ECO:0000313" key="8">
    <source>
        <dbReference type="EMBL" id="OIO15598.1"/>
    </source>
</evidence>
<keyword evidence="1 5" id="KW-0808">Transferase</keyword>
<dbReference type="EMBL" id="MNUY01000005">
    <property type="protein sequence ID" value="OIO15598.1"/>
    <property type="molecule type" value="Genomic_DNA"/>
</dbReference>
<dbReference type="PANTHER" id="PTHR23359">
    <property type="entry name" value="NUCLEOTIDE KINASE"/>
    <property type="match status" value="1"/>
</dbReference>
<dbReference type="SUPFAM" id="SSF52540">
    <property type="entry name" value="P-loop containing nucleoside triphosphate hydrolases"/>
    <property type="match status" value="1"/>
</dbReference>
<keyword evidence="5" id="KW-0963">Cytoplasm</keyword>
<dbReference type="Pfam" id="PF00406">
    <property type="entry name" value="ADK"/>
    <property type="match status" value="1"/>
</dbReference>
<keyword evidence="2 5" id="KW-0545">Nucleotide biosynthesis</keyword>
<dbReference type="InterPro" id="IPR000850">
    <property type="entry name" value="Adenylat/UMP-CMP_kin"/>
</dbReference>
<feature type="binding site" evidence="5">
    <location>
        <begin position="86"/>
        <end position="89"/>
    </location>
    <ligand>
        <name>AMP</name>
        <dbReference type="ChEBI" id="CHEBI:456215"/>
    </ligand>
</feature>
<organism evidence="8 9">
    <name type="scientific">Candidatus Gottesmanbacteria bacterium CG1_02_37_22</name>
    <dbReference type="NCBI Taxonomy" id="1805209"/>
    <lineage>
        <taxon>Bacteria</taxon>
        <taxon>Candidatus Gottesmaniibacteriota</taxon>
    </lineage>
</organism>
<dbReference type="GO" id="GO:0044209">
    <property type="term" value="P:AMP salvage"/>
    <property type="evidence" value="ECO:0007669"/>
    <property type="project" value="UniProtKB-UniRule"/>
</dbReference>
<feature type="binding site" evidence="5">
    <location>
        <position position="31"/>
    </location>
    <ligand>
        <name>AMP</name>
        <dbReference type="ChEBI" id="CHEBI:456215"/>
    </ligand>
</feature>
<comment type="caution">
    <text evidence="5">Lacks conserved residue(s) required for the propagation of feature annotation.</text>
</comment>